<dbReference type="SUPFAM" id="SSF48452">
    <property type="entry name" value="TPR-like"/>
    <property type="match status" value="3"/>
</dbReference>
<feature type="DNA-binding region" description="OmpR/PhoB-type" evidence="5">
    <location>
        <begin position="15"/>
        <end position="119"/>
    </location>
</feature>
<evidence type="ECO:0000313" key="7">
    <source>
        <dbReference type="EMBL" id="MVU82197.1"/>
    </source>
</evidence>
<dbReference type="Gene3D" id="3.40.50.300">
    <property type="entry name" value="P-loop containing nucleotide triphosphate hydrolases"/>
    <property type="match status" value="1"/>
</dbReference>
<name>A0A7K1V6M7_9NOCA</name>
<dbReference type="GO" id="GO:0003677">
    <property type="term" value="F:DNA binding"/>
    <property type="evidence" value="ECO:0007669"/>
    <property type="project" value="UniProtKB-UniRule"/>
</dbReference>
<keyword evidence="4" id="KW-0804">Transcription</keyword>
<dbReference type="EMBL" id="WRPP01000008">
    <property type="protein sequence ID" value="MVU82197.1"/>
    <property type="molecule type" value="Genomic_DNA"/>
</dbReference>
<organism evidence="7 8">
    <name type="scientific">Nocardia terrae</name>
    <dbReference type="NCBI Taxonomy" id="2675851"/>
    <lineage>
        <taxon>Bacteria</taxon>
        <taxon>Bacillati</taxon>
        <taxon>Actinomycetota</taxon>
        <taxon>Actinomycetes</taxon>
        <taxon>Mycobacteriales</taxon>
        <taxon>Nocardiaceae</taxon>
        <taxon>Nocardia</taxon>
    </lineage>
</organism>
<accession>A0A7K1V6M7</accession>
<dbReference type="Proteomes" id="UP000466794">
    <property type="component" value="Unassembled WGS sequence"/>
</dbReference>
<dbReference type="Gene3D" id="1.10.10.10">
    <property type="entry name" value="Winged helix-like DNA-binding domain superfamily/Winged helix DNA-binding domain"/>
    <property type="match status" value="2"/>
</dbReference>
<evidence type="ECO:0000256" key="1">
    <source>
        <dbReference type="ARBA" id="ARBA00005820"/>
    </source>
</evidence>
<feature type="domain" description="OmpR/PhoB-type" evidence="6">
    <location>
        <begin position="15"/>
        <end position="119"/>
    </location>
</feature>
<evidence type="ECO:0000256" key="4">
    <source>
        <dbReference type="ARBA" id="ARBA00023163"/>
    </source>
</evidence>
<dbReference type="Pfam" id="PF03704">
    <property type="entry name" value="BTAD"/>
    <property type="match status" value="1"/>
</dbReference>
<dbReference type="PRINTS" id="PR00364">
    <property type="entry name" value="DISEASERSIST"/>
</dbReference>
<dbReference type="SUPFAM" id="SSF46894">
    <property type="entry name" value="C-terminal effector domain of the bipartite response regulators"/>
    <property type="match status" value="1"/>
</dbReference>
<keyword evidence="8" id="KW-1185">Reference proteome</keyword>
<dbReference type="SMART" id="SM00028">
    <property type="entry name" value="TPR"/>
    <property type="match status" value="6"/>
</dbReference>
<gene>
    <name evidence="7" type="ORF">GPX89_33790</name>
</gene>
<dbReference type="GO" id="GO:0006355">
    <property type="term" value="P:regulation of DNA-templated transcription"/>
    <property type="evidence" value="ECO:0007669"/>
    <property type="project" value="InterPro"/>
</dbReference>
<keyword evidence="2" id="KW-0805">Transcription regulation</keyword>
<keyword evidence="3 5" id="KW-0238">DNA-binding</keyword>
<dbReference type="InterPro" id="IPR027417">
    <property type="entry name" value="P-loop_NTPase"/>
</dbReference>
<dbReference type="SUPFAM" id="SSF52540">
    <property type="entry name" value="P-loop containing nucleoside triphosphate hydrolases"/>
    <property type="match status" value="1"/>
</dbReference>
<dbReference type="InterPro" id="IPR036388">
    <property type="entry name" value="WH-like_DNA-bd_sf"/>
</dbReference>
<dbReference type="Pfam" id="PF13374">
    <property type="entry name" value="TPR_10"/>
    <property type="match status" value="1"/>
</dbReference>
<proteinExistence type="inferred from homology"/>
<evidence type="ECO:0000256" key="2">
    <source>
        <dbReference type="ARBA" id="ARBA00023015"/>
    </source>
</evidence>
<evidence type="ECO:0000256" key="3">
    <source>
        <dbReference type="ARBA" id="ARBA00023125"/>
    </source>
</evidence>
<dbReference type="SMART" id="SM00862">
    <property type="entry name" value="Trans_reg_C"/>
    <property type="match status" value="1"/>
</dbReference>
<dbReference type="InterPro" id="IPR001867">
    <property type="entry name" value="OmpR/PhoB-type_DNA-bd"/>
</dbReference>
<dbReference type="InterPro" id="IPR005158">
    <property type="entry name" value="BTAD"/>
</dbReference>
<dbReference type="InterPro" id="IPR002182">
    <property type="entry name" value="NB-ARC"/>
</dbReference>
<dbReference type="Gene3D" id="1.25.40.10">
    <property type="entry name" value="Tetratricopeptide repeat domain"/>
    <property type="match status" value="2"/>
</dbReference>
<dbReference type="PANTHER" id="PTHR35807">
    <property type="entry name" value="TRANSCRIPTIONAL REGULATOR REDD-RELATED"/>
    <property type="match status" value="1"/>
</dbReference>
<dbReference type="InterPro" id="IPR011990">
    <property type="entry name" value="TPR-like_helical_dom_sf"/>
</dbReference>
<dbReference type="GO" id="GO:0043531">
    <property type="term" value="F:ADP binding"/>
    <property type="evidence" value="ECO:0007669"/>
    <property type="project" value="InterPro"/>
</dbReference>
<dbReference type="InterPro" id="IPR051677">
    <property type="entry name" value="AfsR-DnrI-RedD_regulator"/>
</dbReference>
<dbReference type="GO" id="GO:0000160">
    <property type="term" value="P:phosphorelay signal transduction system"/>
    <property type="evidence" value="ECO:0007669"/>
    <property type="project" value="InterPro"/>
</dbReference>
<evidence type="ECO:0000259" key="6">
    <source>
        <dbReference type="PROSITE" id="PS51755"/>
    </source>
</evidence>
<dbReference type="InterPro" id="IPR019734">
    <property type="entry name" value="TPR_rpt"/>
</dbReference>
<comment type="caution">
    <text evidence="7">The sequence shown here is derived from an EMBL/GenBank/DDBJ whole genome shotgun (WGS) entry which is preliminary data.</text>
</comment>
<dbReference type="InterPro" id="IPR016032">
    <property type="entry name" value="Sig_transdc_resp-reg_C-effctor"/>
</dbReference>
<dbReference type="PROSITE" id="PS51755">
    <property type="entry name" value="OMPR_PHOB"/>
    <property type="match status" value="1"/>
</dbReference>
<evidence type="ECO:0000256" key="5">
    <source>
        <dbReference type="PROSITE-ProRule" id="PRU01091"/>
    </source>
</evidence>
<evidence type="ECO:0000313" key="8">
    <source>
        <dbReference type="Proteomes" id="UP000466794"/>
    </source>
</evidence>
<dbReference type="Pfam" id="PF13424">
    <property type="entry name" value="TPR_12"/>
    <property type="match status" value="2"/>
</dbReference>
<reference evidence="7 8" key="1">
    <citation type="submission" date="2019-12" db="EMBL/GenBank/DDBJ databases">
        <title>Nocardia sp. nov. ET3-3 isolated from soil.</title>
        <authorList>
            <person name="Kanchanasin P."/>
            <person name="Tanasupawat S."/>
            <person name="Yuki M."/>
            <person name="Kudo T."/>
        </authorList>
    </citation>
    <scope>NUCLEOTIDE SEQUENCE [LARGE SCALE GENOMIC DNA]</scope>
    <source>
        <strain evidence="7 8">ET3-3</strain>
    </source>
</reference>
<comment type="similarity">
    <text evidence="1">Belongs to the AfsR/DnrI/RedD regulatory family.</text>
</comment>
<dbReference type="Pfam" id="PF00486">
    <property type="entry name" value="Trans_reg_C"/>
    <property type="match status" value="1"/>
</dbReference>
<protein>
    <submittedName>
        <fullName evidence="7">Tetratricopeptide repeat protein</fullName>
    </submittedName>
</protein>
<dbReference type="SMART" id="SM01043">
    <property type="entry name" value="BTAD"/>
    <property type="match status" value="1"/>
</dbReference>
<dbReference type="Pfam" id="PF00931">
    <property type="entry name" value="NB-ARC"/>
    <property type="match status" value="1"/>
</dbReference>
<dbReference type="CDD" id="cd15831">
    <property type="entry name" value="BTAD"/>
    <property type="match status" value="1"/>
</dbReference>
<dbReference type="PANTHER" id="PTHR35807:SF1">
    <property type="entry name" value="TRANSCRIPTIONAL REGULATOR REDD"/>
    <property type="match status" value="1"/>
</dbReference>
<dbReference type="AlphaFoldDB" id="A0A7K1V6M7"/>
<sequence>MRALIDSLYIGDVPNEQRLMVDVRVTVRLTVLGPVGVMVDERAVPGLAPRHRAVLAYLLLNARAVVTVEQLTDALWGPTPPDTARSQIHHAITAVRKVLRSAGIADILHTRANGYLIHPAPGQCDLDDFAAETATAGRESAADPEAAARRLRTALRLWCGRPLADVKADYVPDTRARLEDRRLRAVELLAELDLAGGRHDHVIDELPPHLAANPLREKLAAHLSLALYRAGRQLDALATARSYRTHLVEDQGLDPSSTFDDLEHAILRRDPALDYRPADAPIDPPRPAAVAAYSSGLAPDASGATFDADRVAPGHPGAGVAGIHSDGVDSGRDHAGMTVSFLPYDIPDFIGRTEDIERLDVWLTGNEAEVTAIDGMAGIGKTALAVRLAHALGERFPEGQLFIDLQGHTPGKDPLDIGIALGALLRQLGVADDAIPSGEADRAALWRARLRDRRVIVVVDNAVDTAQVRPLLAGRGAHRVIVTSRRRLLDLDGAQSLSMELLAPADAVELFRAIVGERADTEPLAALDVLQLCGFLPLAIRIAAARLAHRPQWTVEYLAGRLRDQRRRLTELATPERGVASAFALSYQQLEPAEQRMFRLLGLHPARDIEPYAAAALTGLDAADAEDHLERLLDAHVLTQLRPGRYTMHDLLREHARATAAAEETAEARDAAVEALYRYYHDTVANAVGLLFPDGSRIGPVDSVGAQPITMPTLTFDEPAQAIEWLDAERINLVAICIAPDEATRPGYTAGLARSLHAYLDGNGHYGTAHTMHTQALRSSRRDGDLAAQSRACSDLAWIAWRFGRLDEAHEFGEQALDLARAAADGRAEARAHYVFGYVFWQRDIERAGEHYRQGLALFREFGDRAGEAACLTSLGTVNERLERYAEAHELLAEALGLYRGLGSRTGEIVVLNNIGPVYLGEDRPDEARRQHRRALDLCRELRFRSEEAEALNGLGEIALALGDPAGAVTDFAAAVTACRDLGDRAEEARALLGLAQAQQALGQTVAARDHSARALALFEELEVPEADDARALLAELG</sequence>